<dbReference type="GO" id="GO:0005634">
    <property type="term" value="C:nucleus"/>
    <property type="evidence" value="ECO:0007669"/>
    <property type="project" value="TreeGrafter"/>
</dbReference>
<dbReference type="InterPro" id="IPR008030">
    <property type="entry name" value="NmrA-like"/>
</dbReference>
<accession>A0AAJ0D8I5</accession>
<reference evidence="4" key="1">
    <citation type="submission" date="2023-04" db="EMBL/GenBank/DDBJ databases">
        <title>Black Yeasts Isolated from many extreme environments.</title>
        <authorList>
            <person name="Coleine C."/>
            <person name="Stajich J.E."/>
            <person name="Selbmann L."/>
        </authorList>
    </citation>
    <scope>NUCLEOTIDE SEQUENCE</scope>
    <source>
        <strain evidence="4">CCFEE 5312</strain>
    </source>
</reference>
<gene>
    <name evidence="4" type="ORF">LTR09_009771</name>
</gene>
<keyword evidence="5" id="KW-1185">Reference proteome</keyword>
<dbReference type="EMBL" id="JAWDJX010000044">
    <property type="protein sequence ID" value="KAK3048876.1"/>
    <property type="molecule type" value="Genomic_DNA"/>
</dbReference>
<dbReference type="AlphaFoldDB" id="A0AAJ0D8I5"/>
<evidence type="ECO:0000313" key="4">
    <source>
        <dbReference type="EMBL" id="KAK3048876.1"/>
    </source>
</evidence>
<dbReference type="Pfam" id="PF05368">
    <property type="entry name" value="NmrA"/>
    <property type="match status" value="1"/>
</dbReference>
<keyword evidence="2" id="KW-0521">NADP</keyword>
<protein>
    <recommendedName>
        <fullName evidence="3">NmrA-like domain-containing protein</fullName>
    </recommendedName>
</protein>
<feature type="domain" description="NmrA-like" evidence="3">
    <location>
        <begin position="3"/>
        <end position="296"/>
    </location>
</feature>
<dbReference type="SUPFAM" id="SSF51735">
    <property type="entry name" value="NAD(P)-binding Rossmann-fold domains"/>
    <property type="match status" value="1"/>
</dbReference>
<proteinExistence type="inferred from homology"/>
<dbReference type="Gene3D" id="3.90.25.10">
    <property type="entry name" value="UDP-galactose 4-epimerase, domain 1"/>
    <property type="match status" value="1"/>
</dbReference>
<name>A0AAJ0D8I5_9PEZI</name>
<dbReference type="PANTHER" id="PTHR42748:SF26">
    <property type="entry name" value="NMRA-LIKE DOMAIN-CONTAINING PROTEIN"/>
    <property type="match status" value="1"/>
</dbReference>
<dbReference type="Gene3D" id="3.40.50.720">
    <property type="entry name" value="NAD(P)-binding Rossmann-like Domain"/>
    <property type="match status" value="1"/>
</dbReference>
<evidence type="ECO:0000256" key="1">
    <source>
        <dbReference type="ARBA" id="ARBA00006328"/>
    </source>
</evidence>
<dbReference type="Proteomes" id="UP001271007">
    <property type="component" value="Unassembled WGS sequence"/>
</dbReference>
<evidence type="ECO:0000313" key="5">
    <source>
        <dbReference type="Proteomes" id="UP001271007"/>
    </source>
</evidence>
<comment type="similarity">
    <text evidence="1">Belongs to the NmrA-type oxidoreductase family.</text>
</comment>
<organism evidence="4 5">
    <name type="scientific">Extremus antarcticus</name>
    <dbReference type="NCBI Taxonomy" id="702011"/>
    <lineage>
        <taxon>Eukaryota</taxon>
        <taxon>Fungi</taxon>
        <taxon>Dikarya</taxon>
        <taxon>Ascomycota</taxon>
        <taxon>Pezizomycotina</taxon>
        <taxon>Dothideomycetes</taxon>
        <taxon>Dothideomycetidae</taxon>
        <taxon>Mycosphaerellales</taxon>
        <taxon>Extremaceae</taxon>
        <taxon>Extremus</taxon>
    </lineage>
</organism>
<comment type="caution">
    <text evidence="4">The sequence shown here is derived from an EMBL/GenBank/DDBJ whole genome shotgun (WGS) entry which is preliminary data.</text>
</comment>
<evidence type="ECO:0000259" key="3">
    <source>
        <dbReference type="Pfam" id="PF05368"/>
    </source>
</evidence>
<dbReference type="InterPro" id="IPR051164">
    <property type="entry name" value="NmrA-like_oxidored"/>
</dbReference>
<evidence type="ECO:0000256" key="2">
    <source>
        <dbReference type="ARBA" id="ARBA00022857"/>
    </source>
</evidence>
<sequence>MAEKLIVVVGVTGQQGGSVARVFLDEPGWRVRGITRNPEKHPHLMQQGIELVQADLDDPASLDKAFTGANAIFAITDFWEVKQFLKDPKIFESAEKLGKKPNETAMELEIVHGKNMIHAASHQLATLDRFVLSTLSDTAKWSKGEFKWNLHFDGKAHFEQHLKQHYPELAKRSSYLQMGSYLSNRVSEHVGPKRQEDGSFVIRRLGIANGKPIPYVNPPNDTGHFVRALVLSPKAPPGSSMLGFCGLMTNEEFCALWGKVHGVQCRFQPLGYEDAVKVGMQEWMAEEVSQSGLYTTKYGWHGGDPEMKHPEELGVEVGKLTSVEGWIRGEDWGDVM</sequence>
<dbReference type="PANTHER" id="PTHR42748">
    <property type="entry name" value="NITROGEN METABOLITE REPRESSION PROTEIN NMRA FAMILY MEMBER"/>
    <property type="match status" value="1"/>
</dbReference>
<dbReference type="InterPro" id="IPR036291">
    <property type="entry name" value="NAD(P)-bd_dom_sf"/>
</dbReference>